<dbReference type="RefSeq" id="WP_145431549.1">
    <property type="nucleotide sequence ID" value="NZ_CP036339.1"/>
</dbReference>
<reference evidence="2 3" key="1">
    <citation type="submission" date="2019-02" db="EMBL/GenBank/DDBJ databases">
        <title>Deep-cultivation of Planctomycetes and their phenomic and genomic characterization uncovers novel biology.</title>
        <authorList>
            <person name="Wiegand S."/>
            <person name="Jogler M."/>
            <person name="Boedeker C."/>
            <person name="Pinto D."/>
            <person name="Vollmers J."/>
            <person name="Rivas-Marin E."/>
            <person name="Kohn T."/>
            <person name="Peeters S.H."/>
            <person name="Heuer A."/>
            <person name="Rast P."/>
            <person name="Oberbeckmann S."/>
            <person name="Bunk B."/>
            <person name="Jeske O."/>
            <person name="Meyerdierks A."/>
            <person name="Storesund J.E."/>
            <person name="Kallscheuer N."/>
            <person name="Luecker S."/>
            <person name="Lage O.M."/>
            <person name="Pohl T."/>
            <person name="Merkel B.J."/>
            <person name="Hornburger P."/>
            <person name="Mueller R.-W."/>
            <person name="Bruemmer F."/>
            <person name="Labrenz M."/>
            <person name="Spormann A.M."/>
            <person name="Op den Camp H."/>
            <person name="Overmann J."/>
            <person name="Amann R."/>
            <person name="Jetten M.S.M."/>
            <person name="Mascher T."/>
            <person name="Medema M.H."/>
            <person name="Devos D.P."/>
            <person name="Kaster A.-K."/>
            <person name="Ovreas L."/>
            <person name="Rohde M."/>
            <person name="Galperin M.Y."/>
            <person name="Jogler C."/>
        </authorList>
    </citation>
    <scope>NUCLEOTIDE SEQUENCE [LARGE SCALE GENOMIC DNA]</scope>
    <source>
        <strain evidence="2 3">I41</strain>
    </source>
</reference>
<dbReference type="Pfam" id="PF12893">
    <property type="entry name" value="Lumazine_bd_2"/>
    <property type="match status" value="1"/>
</dbReference>
<organism evidence="2 3">
    <name type="scientific">Lacipirellula limnantheis</name>
    <dbReference type="NCBI Taxonomy" id="2528024"/>
    <lineage>
        <taxon>Bacteria</taxon>
        <taxon>Pseudomonadati</taxon>
        <taxon>Planctomycetota</taxon>
        <taxon>Planctomycetia</taxon>
        <taxon>Pirellulales</taxon>
        <taxon>Lacipirellulaceae</taxon>
        <taxon>Lacipirellula</taxon>
    </lineage>
</organism>
<evidence type="ECO:0000313" key="3">
    <source>
        <dbReference type="Proteomes" id="UP000317909"/>
    </source>
</evidence>
<evidence type="ECO:0000313" key="2">
    <source>
        <dbReference type="EMBL" id="QDT71937.1"/>
    </source>
</evidence>
<gene>
    <name evidence="2" type="ORF">I41_10990</name>
</gene>
<dbReference type="OrthoDB" id="279529at2"/>
<dbReference type="EMBL" id="CP036339">
    <property type="protein sequence ID" value="QDT71937.1"/>
    <property type="molecule type" value="Genomic_DNA"/>
</dbReference>
<dbReference type="InterPro" id="IPR032710">
    <property type="entry name" value="NTF2-like_dom_sf"/>
</dbReference>
<feature type="signal peptide" evidence="1">
    <location>
        <begin position="1"/>
        <end position="21"/>
    </location>
</feature>
<name>A0A517TU94_9BACT</name>
<feature type="chain" id="PRO_5021859595" evidence="1">
    <location>
        <begin position="22"/>
        <end position="163"/>
    </location>
</feature>
<dbReference type="Gene3D" id="3.10.450.50">
    <property type="match status" value="1"/>
</dbReference>
<dbReference type="InterPro" id="IPR039437">
    <property type="entry name" value="FrzH/put_lumazine-bd"/>
</dbReference>
<dbReference type="AlphaFoldDB" id="A0A517TU94"/>
<keyword evidence="3" id="KW-1185">Reference proteome</keyword>
<evidence type="ECO:0000256" key="1">
    <source>
        <dbReference type="SAM" id="SignalP"/>
    </source>
</evidence>
<keyword evidence="1" id="KW-0732">Signal</keyword>
<accession>A0A517TU94</accession>
<dbReference type="Proteomes" id="UP000317909">
    <property type="component" value="Chromosome"/>
</dbReference>
<dbReference type="SUPFAM" id="SSF54427">
    <property type="entry name" value="NTF2-like"/>
    <property type="match status" value="1"/>
</dbReference>
<sequence precursor="true">MPRNALLFLLAAISLAAVAYAAEPTAKPATDPEEKEVRGLLDRYFASWSNQDLMRYGQCFMPQAAIQMIDPERGLITMPLGPFLQSQQQAHRASKNRMTEAAESMKIRFDADLAHALVYWKLVDGDRLEYGYDHFTLMKSDGKWRIANLVFYAVPPPKEAAEK</sequence>
<proteinExistence type="predicted"/>
<protein>
    <submittedName>
        <fullName evidence="2">Lumazine-binding protein</fullName>
    </submittedName>
</protein>
<dbReference type="KEGG" id="llh:I41_10990"/>